<accession>A0AAD4LCF1</accession>
<dbReference type="Proteomes" id="UP001201163">
    <property type="component" value="Unassembled WGS sequence"/>
</dbReference>
<feature type="compositionally biased region" description="Basic and acidic residues" evidence="1">
    <location>
        <begin position="180"/>
        <end position="189"/>
    </location>
</feature>
<dbReference type="EMBL" id="JAKELL010000053">
    <property type="protein sequence ID" value="KAH8986612.1"/>
    <property type="molecule type" value="Genomic_DNA"/>
</dbReference>
<proteinExistence type="predicted"/>
<reference evidence="2" key="1">
    <citation type="submission" date="2022-01" db="EMBL/GenBank/DDBJ databases">
        <title>Comparative genomics reveals a dynamic genome evolution in the ectomycorrhizal milk-cap (Lactarius) mushrooms.</title>
        <authorList>
            <consortium name="DOE Joint Genome Institute"/>
            <person name="Lebreton A."/>
            <person name="Tang N."/>
            <person name="Kuo A."/>
            <person name="LaButti K."/>
            <person name="Drula E."/>
            <person name="Barry K."/>
            <person name="Clum A."/>
            <person name="Lipzen A."/>
            <person name="Mousain D."/>
            <person name="Ng V."/>
            <person name="Wang R."/>
            <person name="Wang X."/>
            <person name="Dai Y."/>
            <person name="Henrissat B."/>
            <person name="Grigoriev I.V."/>
            <person name="Guerin-Laguette A."/>
            <person name="Yu F."/>
            <person name="Martin F.M."/>
        </authorList>
    </citation>
    <scope>NUCLEOTIDE SEQUENCE</scope>
    <source>
        <strain evidence="2">QP</strain>
    </source>
</reference>
<keyword evidence="3" id="KW-1185">Reference proteome</keyword>
<feature type="region of interest" description="Disordered" evidence="1">
    <location>
        <begin position="180"/>
        <end position="213"/>
    </location>
</feature>
<dbReference type="AlphaFoldDB" id="A0AAD4LCF1"/>
<gene>
    <name evidence="2" type="ORF">EDB92DRAFT_2021468</name>
</gene>
<name>A0AAD4LCF1_9AGAM</name>
<feature type="region of interest" description="Disordered" evidence="1">
    <location>
        <begin position="252"/>
        <end position="272"/>
    </location>
</feature>
<comment type="caution">
    <text evidence="2">The sequence shown here is derived from an EMBL/GenBank/DDBJ whole genome shotgun (WGS) entry which is preliminary data.</text>
</comment>
<organism evidence="2 3">
    <name type="scientific">Lactarius akahatsu</name>
    <dbReference type="NCBI Taxonomy" id="416441"/>
    <lineage>
        <taxon>Eukaryota</taxon>
        <taxon>Fungi</taxon>
        <taxon>Dikarya</taxon>
        <taxon>Basidiomycota</taxon>
        <taxon>Agaricomycotina</taxon>
        <taxon>Agaricomycetes</taxon>
        <taxon>Russulales</taxon>
        <taxon>Russulaceae</taxon>
        <taxon>Lactarius</taxon>
    </lineage>
</organism>
<evidence type="ECO:0000256" key="1">
    <source>
        <dbReference type="SAM" id="MobiDB-lite"/>
    </source>
</evidence>
<protein>
    <submittedName>
        <fullName evidence="2">Uncharacterized protein</fullName>
    </submittedName>
</protein>
<evidence type="ECO:0000313" key="2">
    <source>
        <dbReference type="EMBL" id="KAH8986612.1"/>
    </source>
</evidence>
<evidence type="ECO:0000313" key="3">
    <source>
        <dbReference type="Proteomes" id="UP001201163"/>
    </source>
</evidence>
<sequence>MRNDVGDGDVVMVMEVGGGGGGGGGDDACNYWLVSTWGHCGRVPCTRYNLPPQPHKTPTRSFHGHLAAQVRSKPEIYPPASSYSKVSFLSPRLQQRTRIRSSIYYFIPPASQSRSAITVVDRRQFIRYSMIDFSTLLDVVTARSGAETPTGLGLGLDMGRCNSRKLVPGSGSLRFVRMSESLHPDHQTKETSGTDSTEHPHQPSSAKLSQPPADRMSCGILIIQALRRLGRAKGRGPCRVRDVCVGLERPATETSESDARGNGSALPCLSNRNKRGQEEGITGPNNGMYLTTNPWAARWGRRGRGKERKEGDEEVDLAWKLKLSCGLNVISDAYFLKRKEAFLISSQEQKRGFGSVGGCKDVIYERVSACMMSSLGCQTFSVPVRPVSTGGTRWSSPQQYSDRTVGSDSGNAVAIAAITTA</sequence>